<evidence type="ECO:0000256" key="1">
    <source>
        <dbReference type="SAM" id="SignalP"/>
    </source>
</evidence>
<dbReference type="AlphaFoldDB" id="A0AAX6MA59"/>
<keyword evidence="3" id="KW-1185">Reference proteome</keyword>
<gene>
    <name evidence="2" type="ORF">Daesc_009155</name>
</gene>
<evidence type="ECO:0000313" key="3">
    <source>
        <dbReference type="Proteomes" id="UP001369815"/>
    </source>
</evidence>
<feature type="signal peptide" evidence="1">
    <location>
        <begin position="1"/>
        <end position="20"/>
    </location>
</feature>
<dbReference type="Proteomes" id="UP001369815">
    <property type="component" value="Unassembled WGS sequence"/>
</dbReference>
<comment type="caution">
    <text evidence="2">The sequence shown here is derived from an EMBL/GenBank/DDBJ whole genome shotgun (WGS) entry which is preliminary data.</text>
</comment>
<name>A0AAX6MA59_9PEZI</name>
<evidence type="ECO:0008006" key="4">
    <source>
        <dbReference type="Google" id="ProtNLM"/>
    </source>
</evidence>
<organism evidence="2 3">
    <name type="scientific">Daldinia eschscholtzii</name>
    <dbReference type="NCBI Taxonomy" id="292717"/>
    <lineage>
        <taxon>Eukaryota</taxon>
        <taxon>Fungi</taxon>
        <taxon>Dikarya</taxon>
        <taxon>Ascomycota</taxon>
        <taxon>Pezizomycotina</taxon>
        <taxon>Sordariomycetes</taxon>
        <taxon>Xylariomycetidae</taxon>
        <taxon>Xylariales</taxon>
        <taxon>Hypoxylaceae</taxon>
        <taxon>Daldinia</taxon>
    </lineage>
</organism>
<protein>
    <recommendedName>
        <fullName evidence="4">AA1-like domain-containing protein</fullName>
    </recommendedName>
</protein>
<keyword evidence="1" id="KW-0732">Signal</keyword>
<feature type="chain" id="PRO_5043679918" description="AA1-like domain-containing protein" evidence="1">
    <location>
        <begin position="21"/>
        <end position="145"/>
    </location>
</feature>
<accession>A0AAX6MA59</accession>
<dbReference type="EMBL" id="JBANMG010000009">
    <property type="protein sequence ID" value="KAK6949082.1"/>
    <property type="molecule type" value="Genomic_DNA"/>
</dbReference>
<sequence length="145" mass="15556">MKFFSSASLVGLLSAGLANAKGTQAPFSISKFNAGATPHSSVGYVELTWSYSGGLNSTTCSAKPGTYQVFPSVEKTACSDPLTFFNITKRPDGGADLELWYKEAYAIHNISADQIVWTNQQSPTGTVQVYVGPQNFTVKANYPEN</sequence>
<reference evidence="2 3" key="1">
    <citation type="journal article" date="2024" name="Front Chem Biol">
        <title>Unveiling the potential of Daldinia eschscholtzii MFLUCC 19-0629 through bioactivity and bioinformatics studies for enhanced sustainable agriculture production.</title>
        <authorList>
            <person name="Brooks S."/>
            <person name="Weaver J.A."/>
            <person name="Klomchit A."/>
            <person name="Alharthi S.A."/>
            <person name="Onlamun T."/>
            <person name="Nurani R."/>
            <person name="Vong T.K."/>
            <person name="Alberti F."/>
            <person name="Greco C."/>
        </authorList>
    </citation>
    <scope>NUCLEOTIDE SEQUENCE [LARGE SCALE GENOMIC DNA]</scope>
    <source>
        <strain evidence="2">MFLUCC 19-0629</strain>
    </source>
</reference>
<proteinExistence type="predicted"/>
<evidence type="ECO:0000313" key="2">
    <source>
        <dbReference type="EMBL" id="KAK6949082.1"/>
    </source>
</evidence>